<evidence type="ECO:0000259" key="4">
    <source>
        <dbReference type="Pfam" id="PF00676"/>
    </source>
</evidence>
<dbReference type="KEGG" id="dma:DMR_p1_00300"/>
<dbReference type="GO" id="GO:0006086">
    <property type="term" value="P:pyruvate decarboxylation to acetyl-CoA"/>
    <property type="evidence" value="ECO:0007669"/>
    <property type="project" value="TreeGrafter"/>
</dbReference>
<evidence type="ECO:0000256" key="1">
    <source>
        <dbReference type="ARBA" id="ARBA00001964"/>
    </source>
</evidence>
<dbReference type="Proteomes" id="UP000009071">
    <property type="component" value="Plasmid pDMC1"/>
</dbReference>
<evidence type="ECO:0000256" key="3">
    <source>
        <dbReference type="ARBA" id="ARBA00023052"/>
    </source>
</evidence>
<evidence type="ECO:0000313" key="5">
    <source>
        <dbReference type="EMBL" id="BAH73446.1"/>
    </source>
</evidence>
<comment type="cofactor">
    <cofactor evidence="1">
        <name>thiamine diphosphate</name>
        <dbReference type="ChEBI" id="CHEBI:58937"/>
    </cofactor>
</comment>
<keyword evidence="5" id="KW-0614">Plasmid</keyword>
<dbReference type="AlphaFoldDB" id="C4XUJ5"/>
<dbReference type="eggNOG" id="COG1071">
    <property type="taxonomic scope" value="Bacteria"/>
</dbReference>
<organism evidence="5 6">
    <name type="scientific">Solidesulfovibrio magneticus (strain ATCC 700980 / DSM 13731 / RS-1)</name>
    <name type="common">Desulfovibrio magneticus</name>
    <dbReference type="NCBI Taxonomy" id="573370"/>
    <lineage>
        <taxon>Bacteria</taxon>
        <taxon>Pseudomonadati</taxon>
        <taxon>Thermodesulfobacteriota</taxon>
        <taxon>Desulfovibrionia</taxon>
        <taxon>Desulfovibrionales</taxon>
        <taxon>Desulfovibrionaceae</taxon>
        <taxon>Solidesulfovibrio</taxon>
    </lineage>
</organism>
<dbReference type="CDD" id="cd02000">
    <property type="entry name" value="TPP_E1_PDC_ADC_BCADC"/>
    <property type="match status" value="1"/>
</dbReference>
<dbReference type="Gene3D" id="3.40.50.970">
    <property type="match status" value="1"/>
</dbReference>
<sequence length="337" mass="36127">MSAGTWNPEVGGRLVVKSETMLALYRSMLRIRRVQERIESLYLQDAMKTPVHLCIGQEAIAAGICLALEPDDSIQSNHRGHGHYLAKGGDLKAMIAELHCKATGCSGGFGGSMHLVDVAAGHLGSSSIVGGGIPIGTGIGLAMRMRRTSQVSVVFFGDGAADEGVLYESLNFAMLKRLSVIFVLEDNRWAVCSPRDSRQTGDNVFLRGADPDRLFTARLDGNDAEIVHETARAAVARGRSGAGPSLLVCDTYRIMGHAGCKAQEPSGYRDACEIDAWSDKCPVALYRAKLASRGILDEPTEAAMEATIAAEITEAFDFAAQSPLPHDGDLHKHLFSE</sequence>
<dbReference type="InterPro" id="IPR050642">
    <property type="entry name" value="PDH_E1_Alpha_Subunit"/>
</dbReference>
<keyword evidence="3" id="KW-0786">Thiamine pyrophosphate</keyword>
<reference evidence="5 6" key="1">
    <citation type="journal article" date="2009" name="Genome Res.">
        <title>Whole genome sequence of Desulfovibrio magneticus strain RS-1 revealed common gene clusters in magnetotactic bacteria.</title>
        <authorList>
            <person name="Nakazawa H."/>
            <person name="Arakaki A."/>
            <person name="Narita-Yamada S."/>
            <person name="Yashiro I."/>
            <person name="Jinno K."/>
            <person name="Aoki N."/>
            <person name="Tsuruyama A."/>
            <person name="Okamura Y."/>
            <person name="Tanikawa S."/>
            <person name="Fujita N."/>
            <person name="Takeyama H."/>
            <person name="Matsunaga T."/>
        </authorList>
    </citation>
    <scope>NUCLEOTIDE SEQUENCE [LARGE SCALE GENOMIC DNA]</scope>
    <source>
        <strain evidence="6">ATCC 700980 / DSM 13731 / RS-1</strain>
    </source>
</reference>
<dbReference type="SUPFAM" id="SSF52518">
    <property type="entry name" value="Thiamin diphosphate-binding fold (THDP-binding)"/>
    <property type="match status" value="1"/>
</dbReference>
<dbReference type="InterPro" id="IPR029061">
    <property type="entry name" value="THDP-binding"/>
</dbReference>
<dbReference type="HOGENOM" id="CLU_029393_5_0_7"/>
<protein>
    <submittedName>
        <fullName evidence="5">Thiamine pyrophosphate-dependent dehydrogenases E1 component alpha subunit</fullName>
    </submittedName>
</protein>
<keyword evidence="6" id="KW-1185">Reference proteome</keyword>
<dbReference type="InterPro" id="IPR001017">
    <property type="entry name" value="DH_E1"/>
</dbReference>
<gene>
    <name evidence="5" type="ordered locus">DMR_p1_00300</name>
</gene>
<name>C4XUJ5_SOLM1</name>
<dbReference type="PANTHER" id="PTHR11516:SF60">
    <property type="entry name" value="PYRUVATE DEHYDROGENASE E1 COMPONENT SUBUNIT ALPHA"/>
    <property type="match status" value="1"/>
</dbReference>
<proteinExistence type="predicted"/>
<keyword evidence="2" id="KW-0560">Oxidoreductase</keyword>
<evidence type="ECO:0000313" key="6">
    <source>
        <dbReference type="Proteomes" id="UP000009071"/>
    </source>
</evidence>
<dbReference type="EMBL" id="AP010905">
    <property type="protein sequence ID" value="BAH73446.1"/>
    <property type="molecule type" value="Genomic_DNA"/>
</dbReference>
<dbReference type="PANTHER" id="PTHR11516">
    <property type="entry name" value="PYRUVATE DEHYDROGENASE E1 COMPONENT, ALPHA SUBUNIT BACTERIAL AND ORGANELLAR"/>
    <property type="match status" value="1"/>
</dbReference>
<accession>C4XUJ5</accession>
<evidence type="ECO:0000256" key="2">
    <source>
        <dbReference type="ARBA" id="ARBA00023002"/>
    </source>
</evidence>
<dbReference type="GO" id="GO:0004739">
    <property type="term" value="F:pyruvate dehydrogenase (acetyl-transferring) activity"/>
    <property type="evidence" value="ECO:0007669"/>
    <property type="project" value="TreeGrafter"/>
</dbReference>
<geneLocation type="plasmid" evidence="5 6">
    <name>pDMC1</name>
</geneLocation>
<dbReference type="Pfam" id="PF00676">
    <property type="entry name" value="E1_dh"/>
    <property type="match status" value="1"/>
</dbReference>
<feature type="domain" description="Dehydrogenase E1 component" evidence="4">
    <location>
        <begin position="27"/>
        <end position="326"/>
    </location>
</feature>